<reference evidence="1" key="1">
    <citation type="submission" date="2023-04" db="EMBL/GenBank/DDBJ databases">
        <title>Ambrosiozyma monospora NBRC 10751.</title>
        <authorList>
            <person name="Ichikawa N."/>
            <person name="Sato H."/>
            <person name="Tonouchi N."/>
        </authorList>
    </citation>
    <scope>NUCLEOTIDE SEQUENCE</scope>
    <source>
        <strain evidence="1">NBRC 10751</strain>
    </source>
</reference>
<gene>
    <name evidence="1" type="ORF">Amon02_001016600</name>
</gene>
<evidence type="ECO:0000313" key="1">
    <source>
        <dbReference type="EMBL" id="GME97135.1"/>
    </source>
</evidence>
<protein>
    <submittedName>
        <fullName evidence="1">Unnamed protein product</fullName>
    </submittedName>
</protein>
<sequence length="317" mass="36599">MLLRDLRIFRSLGVISTLPITSTQNNFHLRQFHTSTHLQKRSRDNKLSKKAQQEENRLIDELLEDNESDDCIRPPSTDLREKKKQLAMEKGLMKAKMTRELNEQVRENIGVIRGYDKLLKTDPLQRVKVNLDDNKDIHKFGDFFVHCGPLLRTFKNYLGSDLPTEFQRKIFTLSTGQLSTIAKGESGSGRTMALIIMAMCLNRHRARGPGVSTLIIVKSNDLVLKYQQIISKVYQDLVDLIKTIPIPREQRFSFENIDEDETILKFKNIHEMAQFLYRSDFATELKQQEIIAETPLPHILVSTPHRLLDLLNVFGLG</sequence>
<keyword evidence="2" id="KW-1185">Reference proteome</keyword>
<evidence type="ECO:0000313" key="2">
    <source>
        <dbReference type="Proteomes" id="UP001165064"/>
    </source>
</evidence>
<dbReference type="EMBL" id="BSXS01009999">
    <property type="protein sequence ID" value="GME97135.1"/>
    <property type="molecule type" value="Genomic_DNA"/>
</dbReference>
<organism evidence="1 2">
    <name type="scientific">Ambrosiozyma monospora</name>
    <name type="common">Yeast</name>
    <name type="synonym">Endomycopsis monosporus</name>
    <dbReference type="NCBI Taxonomy" id="43982"/>
    <lineage>
        <taxon>Eukaryota</taxon>
        <taxon>Fungi</taxon>
        <taxon>Dikarya</taxon>
        <taxon>Ascomycota</taxon>
        <taxon>Saccharomycotina</taxon>
        <taxon>Pichiomycetes</taxon>
        <taxon>Pichiales</taxon>
        <taxon>Pichiaceae</taxon>
        <taxon>Ambrosiozyma</taxon>
    </lineage>
</organism>
<accession>A0ACB5TY09</accession>
<name>A0ACB5TY09_AMBMO</name>
<dbReference type="Proteomes" id="UP001165064">
    <property type="component" value="Unassembled WGS sequence"/>
</dbReference>
<comment type="caution">
    <text evidence="1">The sequence shown here is derived from an EMBL/GenBank/DDBJ whole genome shotgun (WGS) entry which is preliminary data.</text>
</comment>
<proteinExistence type="predicted"/>